<dbReference type="InterPro" id="IPR036291">
    <property type="entry name" value="NAD(P)-bd_dom_sf"/>
</dbReference>
<dbReference type="Proteomes" id="UP001301958">
    <property type="component" value="Unassembled WGS sequence"/>
</dbReference>
<name>A0AAN7GUE6_9PEZI</name>
<reference evidence="4" key="1">
    <citation type="journal article" date="2023" name="Mol. Phylogenet. Evol.">
        <title>Genome-scale phylogeny and comparative genomics of the fungal order Sordariales.</title>
        <authorList>
            <person name="Hensen N."/>
            <person name="Bonometti L."/>
            <person name="Westerberg I."/>
            <person name="Brannstrom I.O."/>
            <person name="Guillou S."/>
            <person name="Cros-Aarteil S."/>
            <person name="Calhoun S."/>
            <person name="Haridas S."/>
            <person name="Kuo A."/>
            <person name="Mondo S."/>
            <person name="Pangilinan J."/>
            <person name="Riley R."/>
            <person name="LaButti K."/>
            <person name="Andreopoulos B."/>
            <person name="Lipzen A."/>
            <person name="Chen C."/>
            <person name="Yan M."/>
            <person name="Daum C."/>
            <person name="Ng V."/>
            <person name="Clum A."/>
            <person name="Steindorff A."/>
            <person name="Ohm R.A."/>
            <person name="Martin F."/>
            <person name="Silar P."/>
            <person name="Natvig D.O."/>
            <person name="Lalanne C."/>
            <person name="Gautier V."/>
            <person name="Ament-Velasquez S.L."/>
            <person name="Kruys A."/>
            <person name="Hutchinson M.I."/>
            <person name="Powell A.J."/>
            <person name="Barry K."/>
            <person name="Miller A.N."/>
            <person name="Grigoriev I.V."/>
            <person name="Debuchy R."/>
            <person name="Gladieux P."/>
            <person name="Hiltunen Thoren M."/>
            <person name="Johannesson H."/>
        </authorList>
    </citation>
    <scope>NUCLEOTIDE SEQUENCE</scope>
    <source>
        <strain evidence="4">CBS 990.96</strain>
    </source>
</reference>
<dbReference type="EMBL" id="MU865430">
    <property type="protein sequence ID" value="KAK4223325.1"/>
    <property type="molecule type" value="Genomic_DNA"/>
</dbReference>
<keyword evidence="5" id="KW-1185">Reference proteome</keyword>
<accession>A0AAN7GUE6</accession>
<dbReference type="SUPFAM" id="SSF51735">
    <property type="entry name" value="NAD(P)-binding Rossmann-fold domains"/>
    <property type="match status" value="1"/>
</dbReference>
<evidence type="ECO:0000256" key="2">
    <source>
        <dbReference type="ARBA" id="ARBA00023027"/>
    </source>
</evidence>
<dbReference type="Gene3D" id="3.40.50.720">
    <property type="entry name" value="NAD(P)-binding Rossmann-like Domain"/>
    <property type="match status" value="2"/>
</dbReference>
<comment type="caution">
    <text evidence="4">The sequence shown here is derived from an EMBL/GenBank/DDBJ whole genome shotgun (WGS) entry which is preliminary data.</text>
</comment>
<evidence type="ECO:0000259" key="3">
    <source>
        <dbReference type="Pfam" id="PF02826"/>
    </source>
</evidence>
<organism evidence="4 5">
    <name type="scientific">Podospora fimiseda</name>
    <dbReference type="NCBI Taxonomy" id="252190"/>
    <lineage>
        <taxon>Eukaryota</taxon>
        <taxon>Fungi</taxon>
        <taxon>Dikarya</taxon>
        <taxon>Ascomycota</taxon>
        <taxon>Pezizomycotina</taxon>
        <taxon>Sordariomycetes</taxon>
        <taxon>Sordariomycetidae</taxon>
        <taxon>Sordariales</taxon>
        <taxon>Podosporaceae</taxon>
        <taxon>Podospora</taxon>
    </lineage>
</organism>
<evidence type="ECO:0000313" key="5">
    <source>
        <dbReference type="Proteomes" id="UP001301958"/>
    </source>
</evidence>
<dbReference type="Pfam" id="PF02826">
    <property type="entry name" value="2-Hacid_dh_C"/>
    <property type="match status" value="2"/>
</dbReference>
<dbReference type="PANTHER" id="PTHR43333">
    <property type="entry name" value="2-HACID_DH_C DOMAIN-CONTAINING PROTEIN"/>
    <property type="match status" value="1"/>
</dbReference>
<sequence length="359" mass="39865">MGSVATDANDILLMAVPLPRDDKWIAKIAASHPAIKEIRWVQREWKVPPDPLPENILDGVTLLCTGMPVGGEQAGLLKSVRYVQLISAGADKWIGNPLYKSPEVTFCTSNGTHPPQIAEWVIGTWLMMGHHFLKYSEQQKQVKWSRLPELQVQDSPGLRMGILGYGAIGRQCARLGQALGMEVYAYTRSEKSTPESRKDDSYCVPGTGDPDGLIPKKWFHGASKEAVNSFLSQDLDLLVLSLPLTEASKYILGPEQFEILSKKKTFVSNIARGQHIDTDALLEALQTGKIRGAALDVTDPEPLPDGHPLFTAPNVFITPHVSWKTPHYFERVQAIIEKNLDALRDGTPFINVMNKEHHY</sequence>
<protein>
    <recommendedName>
        <fullName evidence="3">D-isomer specific 2-hydroxyacid dehydrogenase NAD-binding domain-containing protein</fullName>
    </recommendedName>
</protein>
<feature type="domain" description="D-isomer specific 2-hydroxyacid dehydrogenase NAD-binding" evidence="3">
    <location>
        <begin position="125"/>
        <end position="194"/>
    </location>
</feature>
<dbReference type="CDD" id="cd12163">
    <property type="entry name" value="2-Hacid_dh_5"/>
    <property type="match status" value="1"/>
</dbReference>
<dbReference type="AlphaFoldDB" id="A0AAN7GUE6"/>
<evidence type="ECO:0000313" key="4">
    <source>
        <dbReference type="EMBL" id="KAK4223325.1"/>
    </source>
</evidence>
<proteinExistence type="predicted"/>
<dbReference type="GO" id="GO:0051287">
    <property type="term" value="F:NAD binding"/>
    <property type="evidence" value="ECO:0007669"/>
    <property type="project" value="InterPro"/>
</dbReference>
<dbReference type="PROSITE" id="PS00065">
    <property type="entry name" value="D_2_HYDROXYACID_DH_1"/>
    <property type="match status" value="1"/>
</dbReference>
<dbReference type="GO" id="GO:0016491">
    <property type="term" value="F:oxidoreductase activity"/>
    <property type="evidence" value="ECO:0007669"/>
    <property type="project" value="UniProtKB-KW"/>
</dbReference>
<dbReference type="InterPro" id="IPR006140">
    <property type="entry name" value="D-isomer_DH_NAD-bd"/>
</dbReference>
<keyword evidence="1" id="KW-0560">Oxidoreductase</keyword>
<keyword evidence="2" id="KW-0520">NAD</keyword>
<reference evidence="4" key="2">
    <citation type="submission" date="2023-05" db="EMBL/GenBank/DDBJ databases">
        <authorList>
            <consortium name="Lawrence Berkeley National Laboratory"/>
            <person name="Steindorff A."/>
            <person name="Hensen N."/>
            <person name="Bonometti L."/>
            <person name="Westerberg I."/>
            <person name="Brannstrom I.O."/>
            <person name="Guillou S."/>
            <person name="Cros-Aarteil S."/>
            <person name="Calhoun S."/>
            <person name="Haridas S."/>
            <person name="Kuo A."/>
            <person name="Mondo S."/>
            <person name="Pangilinan J."/>
            <person name="Riley R."/>
            <person name="Labutti K."/>
            <person name="Andreopoulos B."/>
            <person name="Lipzen A."/>
            <person name="Chen C."/>
            <person name="Yanf M."/>
            <person name="Daum C."/>
            <person name="Ng V."/>
            <person name="Clum A."/>
            <person name="Ohm R."/>
            <person name="Martin F."/>
            <person name="Silar P."/>
            <person name="Natvig D."/>
            <person name="Lalanne C."/>
            <person name="Gautier V."/>
            <person name="Ament-Velasquez S.L."/>
            <person name="Kruys A."/>
            <person name="Hutchinson M.I."/>
            <person name="Powell A.J."/>
            <person name="Barry K."/>
            <person name="Miller A.N."/>
            <person name="Grigoriev I.V."/>
            <person name="Debuchy R."/>
            <person name="Gladieux P."/>
            <person name="Thoren M.H."/>
            <person name="Johannesson H."/>
        </authorList>
    </citation>
    <scope>NUCLEOTIDE SEQUENCE</scope>
    <source>
        <strain evidence="4">CBS 990.96</strain>
    </source>
</reference>
<gene>
    <name evidence="4" type="ORF">QBC38DRAFT_487861</name>
</gene>
<evidence type="ECO:0000256" key="1">
    <source>
        <dbReference type="ARBA" id="ARBA00023002"/>
    </source>
</evidence>
<dbReference type="InterPro" id="IPR029752">
    <property type="entry name" value="D-isomer_DH_CS1"/>
</dbReference>
<dbReference type="PANTHER" id="PTHR43333:SF1">
    <property type="entry name" value="D-ISOMER SPECIFIC 2-HYDROXYACID DEHYDROGENASE NAD-BINDING DOMAIN-CONTAINING PROTEIN"/>
    <property type="match status" value="1"/>
</dbReference>
<feature type="domain" description="D-isomer specific 2-hydroxyacid dehydrogenase NAD-binding" evidence="3">
    <location>
        <begin position="228"/>
        <end position="322"/>
    </location>
</feature>